<dbReference type="OrthoDB" id="5590862at2759"/>
<dbReference type="InterPro" id="IPR041465">
    <property type="entry name" value="SfsA_N"/>
</dbReference>
<dbReference type="PANTHER" id="PTHR30545:SF2">
    <property type="entry name" value="SUGAR FERMENTATION STIMULATION PROTEIN A"/>
    <property type="match status" value="1"/>
</dbReference>
<dbReference type="PANTHER" id="PTHR30545">
    <property type="entry name" value="SUGAR FERMENTATION STIMULATION PROTEIN A"/>
    <property type="match status" value="1"/>
</dbReference>
<feature type="region of interest" description="Disordered" evidence="1">
    <location>
        <begin position="119"/>
        <end position="165"/>
    </location>
</feature>
<dbReference type="InParanoid" id="A0A2R5G6Q6"/>
<reference evidence="3 4" key="1">
    <citation type="submission" date="2017-12" db="EMBL/GenBank/DDBJ databases">
        <title>Sequencing, de novo assembly and annotation of complete genome of a new Thraustochytrid species, strain FCC1311.</title>
        <authorList>
            <person name="Sedici K."/>
            <person name="Godart F."/>
            <person name="Aiese Cigliano R."/>
            <person name="Sanseverino W."/>
            <person name="Barakat M."/>
            <person name="Ortet P."/>
            <person name="Marechal E."/>
            <person name="Cagnac O."/>
            <person name="Amato A."/>
        </authorList>
    </citation>
    <scope>NUCLEOTIDE SEQUENCE [LARGE SCALE GENOMIC DNA]</scope>
</reference>
<evidence type="ECO:0000313" key="4">
    <source>
        <dbReference type="Proteomes" id="UP000241890"/>
    </source>
</evidence>
<feature type="domain" description="SfsA N-terminal OB" evidence="2">
    <location>
        <begin position="18"/>
        <end position="79"/>
    </location>
</feature>
<protein>
    <recommendedName>
        <fullName evidence="2">SfsA N-terminal OB domain-containing protein</fullName>
    </recommendedName>
</protein>
<dbReference type="EMBL" id="BEYU01000022">
    <property type="protein sequence ID" value="GBG26737.1"/>
    <property type="molecule type" value="Genomic_DNA"/>
</dbReference>
<accession>A0A2R5G6Q6</accession>
<evidence type="ECO:0000313" key="3">
    <source>
        <dbReference type="EMBL" id="GBG26737.1"/>
    </source>
</evidence>
<dbReference type="AlphaFoldDB" id="A0A2R5G6Q6"/>
<sequence>MRPFAFPEALVRGVIESRPNRFVMMVRHGDAVYRCHCPVTGDIAGLDFGRGGIPCLLSKNTAPKAKTDFTVEAISLDNVNIATANEGQDASWIGINQNRANRYVEHFLRQGGLLGASQEDQTHVDVSVPSRKRKKTKAKTVTNDDDRQATLNSDSETQSETAEVQRERVLGKSKIDFLIGDNHFCEVKSPLGSIPTRDHPNFDPKRKRPNVGITHRLIRHFDDLSLLLETDPTAAASIIIFFMYDAPIFRPPTTDGKKAPAKEKEQYRTVLQASARARAAGVRFWQLNTRITPTHVHFVSHFDLPDL</sequence>
<dbReference type="InterPro" id="IPR005224">
    <property type="entry name" value="SfsA"/>
</dbReference>
<keyword evidence="4" id="KW-1185">Reference proteome</keyword>
<organism evidence="3 4">
    <name type="scientific">Hondaea fermentalgiana</name>
    <dbReference type="NCBI Taxonomy" id="2315210"/>
    <lineage>
        <taxon>Eukaryota</taxon>
        <taxon>Sar</taxon>
        <taxon>Stramenopiles</taxon>
        <taxon>Bigyra</taxon>
        <taxon>Labyrinthulomycetes</taxon>
        <taxon>Thraustochytrida</taxon>
        <taxon>Thraustochytriidae</taxon>
        <taxon>Hondaea</taxon>
    </lineage>
</organism>
<feature type="compositionally biased region" description="Polar residues" evidence="1">
    <location>
        <begin position="149"/>
        <end position="162"/>
    </location>
</feature>
<dbReference type="Gene3D" id="2.40.50.580">
    <property type="match status" value="1"/>
</dbReference>
<proteinExistence type="predicted"/>
<dbReference type="Proteomes" id="UP000241890">
    <property type="component" value="Unassembled WGS sequence"/>
</dbReference>
<evidence type="ECO:0000259" key="2">
    <source>
        <dbReference type="Pfam" id="PF17746"/>
    </source>
</evidence>
<dbReference type="GO" id="GO:0003677">
    <property type="term" value="F:DNA binding"/>
    <property type="evidence" value="ECO:0007669"/>
    <property type="project" value="InterPro"/>
</dbReference>
<dbReference type="Gene3D" id="3.40.1350.60">
    <property type="match status" value="1"/>
</dbReference>
<name>A0A2R5G6Q6_9STRA</name>
<evidence type="ECO:0000256" key="1">
    <source>
        <dbReference type="SAM" id="MobiDB-lite"/>
    </source>
</evidence>
<dbReference type="Pfam" id="PF17746">
    <property type="entry name" value="SfsA_N"/>
    <property type="match status" value="1"/>
</dbReference>
<gene>
    <name evidence="3" type="ORF">FCC1311_029582</name>
</gene>
<comment type="caution">
    <text evidence="3">The sequence shown here is derived from an EMBL/GenBank/DDBJ whole genome shotgun (WGS) entry which is preliminary data.</text>
</comment>